<evidence type="ECO:0008006" key="6">
    <source>
        <dbReference type="Google" id="ProtNLM"/>
    </source>
</evidence>
<keyword evidence="5" id="KW-1185">Reference proteome</keyword>
<dbReference type="AlphaFoldDB" id="A0A0N1IM62"/>
<accession>A0A0N1IM62</accession>
<dbReference type="OMA" id="CVCLCDS"/>
<gene>
    <name evidence="4" type="ORF">ABL78_1855</name>
</gene>
<evidence type="ECO:0000256" key="3">
    <source>
        <dbReference type="SAM" id="SignalP"/>
    </source>
</evidence>
<evidence type="ECO:0000313" key="5">
    <source>
        <dbReference type="Proteomes" id="UP000038009"/>
    </source>
</evidence>
<evidence type="ECO:0000256" key="1">
    <source>
        <dbReference type="SAM" id="MobiDB-lite"/>
    </source>
</evidence>
<feature type="signal peptide" evidence="3">
    <location>
        <begin position="1"/>
        <end position="41"/>
    </location>
</feature>
<keyword evidence="2" id="KW-1133">Transmembrane helix</keyword>
<reference evidence="4 5" key="1">
    <citation type="journal article" date="2015" name="PLoS Pathog.">
        <title>Leptomonas seymouri: Adaptations to the Dixenous Life Cycle Analyzed by Genome Sequencing, Transcriptome Profiling and Co-infection with Leishmania donovani.</title>
        <authorList>
            <person name="Kraeva N."/>
            <person name="Butenko A."/>
            <person name="Hlavacova J."/>
            <person name="Kostygov A."/>
            <person name="Myskova J."/>
            <person name="Grybchuk D."/>
            <person name="Lestinova T."/>
            <person name="Votypka J."/>
            <person name="Volf P."/>
            <person name="Opperdoes F."/>
            <person name="Flegontov P."/>
            <person name="Lukes J."/>
            <person name="Yurchenko V."/>
        </authorList>
    </citation>
    <scope>NUCLEOTIDE SEQUENCE [LARGE SCALE GENOMIC DNA]</scope>
    <source>
        <strain evidence="4 5">ATCC 30220</strain>
    </source>
</reference>
<dbReference type="Proteomes" id="UP000038009">
    <property type="component" value="Unassembled WGS sequence"/>
</dbReference>
<dbReference type="OrthoDB" id="10483723at2759"/>
<dbReference type="EMBL" id="LJSK01000033">
    <property type="protein sequence ID" value="KPI89042.1"/>
    <property type="molecule type" value="Genomic_DNA"/>
</dbReference>
<proteinExistence type="predicted"/>
<organism evidence="4 5">
    <name type="scientific">Leptomonas seymouri</name>
    <dbReference type="NCBI Taxonomy" id="5684"/>
    <lineage>
        <taxon>Eukaryota</taxon>
        <taxon>Discoba</taxon>
        <taxon>Euglenozoa</taxon>
        <taxon>Kinetoplastea</taxon>
        <taxon>Metakinetoplastina</taxon>
        <taxon>Trypanosomatida</taxon>
        <taxon>Trypanosomatidae</taxon>
        <taxon>Leishmaniinae</taxon>
        <taxon>Leptomonas</taxon>
    </lineage>
</organism>
<feature type="region of interest" description="Disordered" evidence="1">
    <location>
        <begin position="277"/>
        <end position="321"/>
    </location>
</feature>
<feature type="chain" id="PRO_5005874027" description="Membrane-associated protein" evidence="3">
    <location>
        <begin position="42"/>
        <end position="321"/>
    </location>
</feature>
<sequence length="321" mass="34207">MAALRCTAARHQRTAFPRDVSFSIALGLLFAVLALSTPAASVSVNVMEYGNNDVIVNSLDTGFKVLMLIGTSPSMFDARAFVVGAFPLYAAADSAITSMDKVIMVNWCAATEGHLNDTMSCPEGRSYNDYTYYSSVFVQMSFPSWNGSTVPSPVNVKLDSLKVISQIAVSSFAGIHNPDGDGSSKGPMFIIDITNENVAAYAVFGVLVSVVAIALIITCVCICKHDNAMADASKSVIDNAIEKLRSKRHLSRKGDATVTNLSDHYNINMDVAVVEPPLPPTTQASATAGLNPRESNGTSAVPPASRTADEQEMREIKAQQV</sequence>
<keyword evidence="2" id="KW-0472">Membrane</keyword>
<dbReference type="VEuPathDB" id="TriTrypDB:Lsey_0033_0200"/>
<protein>
    <recommendedName>
        <fullName evidence="6">Membrane-associated protein</fullName>
    </recommendedName>
</protein>
<keyword evidence="3" id="KW-0732">Signal</keyword>
<feature type="compositionally biased region" description="Polar residues" evidence="1">
    <location>
        <begin position="281"/>
        <end position="299"/>
    </location>
</feature>
<feature type="transmembrane region" description="Helical" evidence="2">
    <location>
        <begin position="198"/>
        <end position="223"/>
    </location>
</feature>
<comment type="caution">
    <text evidence="4">The sequence shown here is derived from an EMBL/GenBank/DDBJ whole genome shotgun (WGS) entry which is preliminary data.</text>
</comment>
<feature type="compositionally biased region" description="Basic and acidic residues" evidence="1">
    <location>
        <begin position="307"/>
        <end position="321"/>
    </location>
</feature>
<evidence type="ECO:0000313" key="4">
    <source>
        <dbReference type="EMBL" id="KPI89042.1"/>
    </source>
</evidence>
<evidence type="ECO:0000256" key="2">
    <source>
        <dbReference type="SAM" id="Phobius"/>
    </source>
</evidence>
<name>A0A0N1IM62_LEPSE</name>
<keyword evidence="2" id="KW-0812">Transmembrane</keyword>